<accession>A0ABS4UNV4</accession>
<protein>
    <submittedName>
        <fullName evidence="2">Glutamine amidotransferase</fullName>
    </submittedName>
</protein>
<reference evidence="2 3" key="1">
    <citation type="submission" date="2021-03" db="EMBL/GenBank/DDBJ databases">
        <title>Sequencing the genomes of 1000 actinobacteria strains.</title>
        <authorList>
            <person name="Klenk H.-P."/>
        </authorList>
    </citation>
    <scope>NUCLEOTIDE SEQUENCE [LARGE SCALE GENOMIC DNA]</scope>
    <source>
        <strain evidence="2 3">DSM 18824</strain>
    </source>
</reference>
<sequence>MNPRYVAITQRVTTVPHRGETGDYLDQRWIQRLAEQQLAVLPLPNHPPTIRHLLQLVPIRMLILSGGNNLATLPDASDTYPHRDEAELVAIELAAAQQIPVLGVCRGAQLLAARLGAHLVRRSGHAGTQHSVRTMPVAAPMPWTWPARFEVTSHHDWVITKRSLPAGIKVLAEADDGTVEAFTHPTERQWGLMWHPEREPAGGYADRVLQHLAGGQ</sequence>
<name>A0ABS4UNV4_9ACTN</name>
<dbReference type="PANTHER" id="PTHR43418">
    <property type="entry name" value="MULTIFUNCTIONAL TRYPTOPHAN BIOSYNTHESIS PROTEIN-RELATED"/>
    <property type="match status" value="1"/>
</dbReference>
<dbReference type="EMBL" id="JAGINT010000002">
    <property type="protein sequence ID" value="MBP2353294.1"/>
    <property type="molecule type" value="Genomic_DNA"/>
</dbReference>
<organism evidence="2 3">
    <name type="scientific">Kribbella aluminosa</name>
    <dbReference type="NCBI Taxonomy" id="416017"/>
    <lineage>
        <taxon>Bacteria</taxon>
        <taxon>Bacillati</taxon>
        <taxon>Actinomycetota</taxon>
        <taxon>Actinomycetes</taxon>
        <taxon>Propionibacteriales</taxon>
        <taxon>Kribbellaceae</taxon>
        <taxon>Kribbella</taxon>
    </lineage>
</organism>
<dbReference type="Gene3D" id="3.40.50.880">
    <property type="match status" value="1"/>
</dbReference>
<dbReference type="Pfam" id="PF07722">
    <property type="entry name" value="Peptidase_C26"/>
    <property type="match status" value="1"/>
</dbReference>
<dbReference type="SUPFAM" id="SSF52317">
    <property type="entry name" value="Class I glutamine amidotransferase-like"/>
    <property type="match status" value="1"/>
</dbReference>
<dbReference type="PROSITE" id="PS51273">
    <property type="entry name" value="GATASE_TYPE_1"/>
    <property type="match status" value="1"/>
</dbReference>
<gene>
    <name evidence="2" type="ORF">JOF29_004404</name>
</gene>
<evidence type="ECO:0000256" key="1">
    <source>
        <dbReference type="ARBA" id="ARBA00022962"/>
    </source>
</evidence>
<proteinExistence type="predicted"/>
<keyword evidence="1 2" id="KW-0315">Glutamine amidotransferase</keyword>
<dbReference type="RefSeq" id="WP_209696277.1">
    <property type="nucleotide sequence ID" value="NZ_BAAAVU010000001.1"/>
</dbReference>
<evidence type="ECO:0000313" key="2">
    <source>
        <dbReference type="EMBL" id="MBP2353294.1"/>
    </source>
</evidence>
<dbReference type="Proteomes" id="UP000755585">
    <property type="component" value="Unassembled WGS sequence"/>
</dbReference>
<dbReference type="InterPro" id="IPR050472">
    <property type="entry name" value="Anth_synth/Amidotransfase"/>
</dbReference>
<dbReference type="InterPro" id="IPR029062">
    <property type="entry name" value="Class_I_gatase-like"/>
</dbReference>
<evidence type="ECO:0000313" key="3">
    <source>
        <dbReference type="Proteomes" id="UP000755585"/>
    </source>
</evidence>
<dbReference type="InterPro" id="IPR011697">
    <property type="entry name" value="Peptidase_C26"/>
</dbReference>
<comment type="caution">
    <text evidence="2">The sequence shown here is derived from an EMBL/GenBank/DDBJ whole genome shotgun (WGS) entry which is preliminary data.</text>
</comment>
<keyword evidence="3" id="KW-1185">Reference proteome</keyword>